<gene>
    <name evidence="5" type="ORF">U27_05798</name>
</gene>
<dbReference type="InterPro" id="IPR003715">
    <property type="entry name" value="Poly_export_N"/>
</dbReference>
<dbReference type="eggNOG" id="COG3507">
    <property type="taxonomic scope" value="Bacteria"/>
</dbReference>
<evidence type="ECO:0000313" key="5">
    <source>
        <dbReference type="EMBL" id="GAK58823.1"/>
    </source>
</evidence>
<feature type="domain" description="Polysaccharide export protein N-terminal" evidence="4">
    <location>
        <begin position="32"/>
        <end position="111"/>
    </location>
</feature>
<organism evidence="5">
    <name type="scientific">Vecturithrix granuli</name>
    <dbReference type="NCBI Taxonomy" id="1499967"/>
    <lineage>
        <taxon>Bacteria</taxon>
        <taxon>Candidatus Moduliflexota</taxon>
        <taxon>Candidatus Vecturitrichia</taxon>
        <taxon>Candidatus Vecturitrichales</taxon>
        <taxon>Candidatus Vecturitrichaceae</taxon>
        <taxon>Candidatus Vecturithrix</taxon>
    </lineage>
</organism>
<keyword evidence="1 3" id="KW-0732">Signal</keyword>
<dbReference type="STRING" id="1499967.U27_05798"/>
<proteinExistence type="predicted"/>
<dbReference type="InterPro" id="IPR049712">
    <property type="entry name" value="Poly_export"/>
</dbReference>
<evidence type="ECO:0000256" key="2">
    <source>
        <dbReference type="SAM" id="MobiDB-lite"/>
    </source>
</evidence>
<dbReference type="Pfam" id="PF02563">
    <property type="entry name" value="Poly_export"/>
    <property type="match status" value="1"/>
</dbReference>
<feature type="chain" id="PRO_5001755474" evidence="3">
    <location>
        <begin position="22"/>
        <end position="780"/>
    </location>
</feature>
<feature type="region of interest" description="Disordered" evidence="2">
    <location>
        <begin position="447"/>
        <end position="471"/>
    </location>
</feature>
<reference evidence="5" key="1">
    <citation type="journal article" date="2015" name="PeerJ">
        <title>First genomic representation of candidate bacterial phylum KSB3 points to enhanced environmental sensing as a trigger of wastewater bulking.</title>
        <authorList>
            <person name="Sekiguchi Y."/>
            <person name="Ohashi A."/>
            <person name="Parks D.H."/>
            <person name="Yamauchi T."/>
            <person name="Tyson G.W."/>
            <person name="Hugenholtz P."/>
        </authorList>
    </citation>
    <scope>NUCLEOTIDE SEQUENCE [LARGE SCALE GENOMIC DNA]</scope>
</reference>
<dbReference type="EMBL" id="DF820468">
    <property type="protein sequence ID" value="GAK58823.1"/>
    <property type="molecule type" value="Genomic_DNA"/>
</dbReference>
<protein>
    <submittedName>
        <fullName evidence="5">Fibronectin type III domain-containing protein</fullName>
    </submittedName>
</protein>
<dbReference type="HOGENOM" id="CLU_358903_0_0_0"/>
<evidence type="ECO:0000256" key="1">
    <source>
        <dbReference type="ARBA" id="ARBA00022729"/>
    </source>
</evidence>
<dbReference type="PANTHER" id="PTHR33619:SF3">
    <property type="entry name" value="POLYSACCHARIDE EXPORT PROTEIN GFCE-RELATED"/>
    <property type="match status" value="1"/>
</dbReference>
<evidence type="ECO:0000259" key="4">
    <source>
        <dbReference type="Pfam" id="PF02563"/>
    </source>
</evidence>
<accession>A0A081C2L8</accession>
<evidence type="ECO:0000256" key="3">
    <source>
        <dbReference type="SAM" id="SignalP"/>
    </source>
</evidence>
<feature type="signal peptide" evidence="3">
    <location>
        <begin position="1"/>
        <end position="21"/>
    </location>
</feature>
<dbReference type="Proteomes" id="UP000030661">
    <property type="component" value="Unassembled WGS sequence"/>
</dbReference>
<dbReference type="GO" id="GO:0015159">
    <property type="term" value="F:polysaccharide transmembrane transporter activity"/>
    <property type="evidence" value="ECO:0007669"/>
    <property type="project" value="InterPro"/>
</dbReference>
<dbReference type="PANTHER" id="PTHR33619">
    <property type="entry name" value="POLYSACCHARIDE EXPORT PROTEIN GFCE-RELATED"/>
    <property type="match status" value="1"/>
</dbReference>
<keyword evidence="6" id="KW-1185">Reference proteome</keyword>
<sequence length="780" mass="87429">MKKKTVLFLFISIFIMPFCHSRVSAQLSNISPDREYVIGIGDLLDILVWRVPELSSQVFVRSDGKISMPFLGDIRAVGLKISSLEKLLAGKEEGKEIIAKYVKEPKITISLLKSSEKIQITISGVLSQMAEVPRQTKIKQMLEQLIPQIPLQPPPNLRAIKVISTEGEEFPISWPELQSGNAPHMNIRLEWGDEIHIPSEEIPTPTPVPVSTPALPSVAYTKEELQELLQEHPDTLETLLSAATQLEDERYSFDITKMTEEQQNAIGEEVLQMVFGDTYTVPQRFTNITLSGINVNLAVNEAVEAYLAFPHPDPQEPPLIQRFREGELVEKGESEEEDIYLEKIQDRKKQVLLRKGKSLQILSLSPSFSNAKLSGIVNIGETKKAFFSDLNLSKSKRVTTRRGFQENDEIEKGILLVKIAEDDKWALLKKEQEFQLVLLRDSLNRVSPSEQVPKKPEGATPGTEDEDSSGAPIIDVWYGPHQVFGHIGIPQRWVNILGNVTDKDGVASLTYSLNGGGEQELKIGGPYKRLVNKGDFNIDLAYADLLQGINQVIITAMDTLGNQSRKTIEVEYVSGNTWILPYTIDWNQVENIQEVAQIVDGYWVLEGDSVRSVAPGYDRLIAIGDVSWKDYEVMVTITAHNVNSSGEGFPPGIGILMRWDGHHEWSNERPYDGWYPMGALGWYRDGQLRITGGGTNLDLGSPNNFEFTFETPYTFKMRVETTPTGARYSLKVWPASLPEPLEWNLIGEEGTEDPQNGSFLFVSHHYDASFGRVSVIPLNQ</sequence>
<name>A0A081C2L8_VECG1</name>
<dbReference type="Gene3D" id="3.30.1950.10">
    <property type="entry name" value="wza like domain"/>
    <property type="match status" value="1"/>
</dbReference>
<dbReference type="AlphaFoldDB" id="A0A081C2L8"/>
<evidence type="ECO:0000313" key="6">
    <source>
        <dbReference type="Proteomes" id="UP000030661"/>
    </source>
</evidence>